<comment type="caution">
    <text evidence="2">The sequence shown here is derived from an EMBL/GenBank/DDBJ whole genome shotgun (WGS) entry which is preliminary data.</text>
</comment>
<dbReference type="AlphaFoldDB" id="A0A853EQP3"/>
<dbReference type="InterPro" id="IPR014457">
    <property type="entry name" value="UCP010260"/>
</dbReference>
<name>A0A853EQP3_9MICO</name>
<dbReference type="EMBL" id="JACBYE010000001">
    <property type="protein sequence ID" value="NYS92072.1"/>
    <property type="molecule type" value="Genomic_DNA"/>
</dbReference>
<evidence type="ECO:0000313" key="3">
    <source>
        <dbReference type="Proteomes" id="UP000561011"/>
    </source>
</evidence>
<dbReference type="PANTHER" id="PTHR34202">
    <property type="entry name" value="UPF0548 PROTEIN"/>
    <property type="match status" value="1"/>
</dbReference>
<gene>
    <name evidence="2" type="ORF">HZZ10_00760</name>
</gene>
<dbReference type="Proteomes" id="UP000561011">
    <property type="component" value="Unassembled WGS sequence"/>
</dbReference>
<evidence type="ECO:0000259" key="1">
    <source>
        <dbReference type="Pfam" id="PF09348"/>
    </source>
</evidence>
<accession>A0A853EQP3</accession>
<proteinExistence type="predicted"/>
<dbReference type="PIRSF" id="PIRSF010260">
    <property type="entry name" value="UCP010260"/>
    <property type="match status" value="1"/>
</dbReference>
<dbReference type="RefSeq" id="WP_179912056.1">
    <property type="nucleotide sequence ID" value="NZ_JACBYE010000001.1"/>
</dbReference>
<keyword evidence="3" id="KW-1185">Reference proteome</keyword>
<dbReference type="Pfam" id="PF09348">
    <property type="entry name" value="DUF1990"/>
    <property type="match status" value="1"/>
</dbReference>
<reference evidence="2 3" key="1">
    <citation type="submission" date="2020-07" db="EMBL/GenBank/DDBJ databases">
        <title>MOT database genomes.</title>
        <authorList>
            <person name="Joseph S."/>
            <person name="Aduse-Opoku J."/>
            <person name="Hashim A."/>
            <person name="Wade W."/>
            <person name="Curtis M."/>
        </authorList>
    </citation>
    <scope>NUCLEOTIDE SEQUENCE [LARGE SCALE GENOMIC DNA]</scope>
    <source>
        <strain evidence="2 3">DSM 100099</strain>
    </source>
</reference>
<feature type="domain" description="DUF1990" evidence="1">
    <location>
        <begin position="36"/>
        <end position="178"/>
    </location>
</feature>
<dbReference type="InterPro" id="IPR018960">
    <property type="entry name" value="DUF1990"/>
</dbReference>
<evidence type="ECO:0000313" key="2">
    <source>
        <dbReference type="EMBL" id="NYS92072.1"/>
    </source>
</evidence>
<protein>
    <submittedName>
        <fullName evidence="2">DUF1990 domain-containing protein</fullName>
    </submittedName>
</protein>
<organism evidence="2 3">
    <name type="scientific">Sanguibacter inulinus</name>
    <dbReference type="NCBI Taxonomy" id="60922"/>
    <lineage>
        <taxon>Bacteria</taxon>
        <taxon>Bacillati</taxon>
        <taxon>Actinomycetota</taxon>
        <taxon>Actinomycetes</taxon>
        <taxon>Micrococcales</taxon>
        <taxon>Sanguibacteraceae</taxon>
        <taxon>Sanguibacter</taxon>
    </lineage>
</organism>
<dbReference type="PANTHER" id="PTHR34202:SF1">
    <property type="entry name" value="UPF0548 PROTEIN"/>
    <property type="match status" value="1"/>
</dbReference>
<sequence length="181" mass="19467">MNRHNSPVPPLPARTEAHLRAAQITAPPELAVDAIPPAGFRRFSHVVTLDRRDLDAAAAELFSWQVQRRAGLRVQSSDAVLVVGAVVLLHLGVGRAAVRIPCRVVEVVDEPGLKSFTYATLPGHPERGLEKFALSTADDGRVRFAVSAVSQPATRLAKIGGPLTRAAQDLMTRRYLAALST</sequence>